<dbReference type="EMBL" id="WHYR01000044">
    <property type="protein sequence ID" value="MQL53287.1"/>
    <property type="molecule type" value="Genomic_DNA"/>
</dbReference>
<accession>A0A6N7IV17</accession>
<dbReference type="PANTHER" id="PTHR43071">
    <property type="entry name" value="2-AMINO-4-HYDROXY-6-HYDROXYMETHYLDIHYDROPTERIDINE PYROPHOSPHOKINASE"/>
    <property type="match status" value="1"/>
</dbReference>
<dbReference type="CDD" id="cd00483">
    <property type="entry name" value="HPPK"/>
    <property type="match status" value="1"/>
</dbReference>
<dbReference type="GO" id="GO:0003848">
    <property type="term" value="F:2-amino-4-hydroxy-6-hydroxymethyldihydropteridine diphosphokinase activity"/>
    <property type="evidence" value="ECO:0007669"/>
    <property type="project" value="UniProtKB-EC"/>
</dbReference>
<dbReference type="UniPathway" id="UPA00077">
    <property type="reaction ID" value="UER00155"/>
</dbReference>
<keyword evidence="7" id="KW-0067">ATP-binding</keyword>
<evidence type="ECO:0000256" key="6">
    <source>
        <dbReference type="ARBA" id="ARBA00022777"/>
    </source>
</evidence>
<dbReference type="PANTHER" id="PTHR43071:SF1">
    <property type="entry name" value="2-AMINO-4-HYDROXY-6-HYDROXYMETHYLDIHYDROPTERIDINE PYROPHOSPHOKINASE"/>
    <property type="match status" value="1"/>
</dbReference>
<reference evidence="10 11" key="1">
    <citation type="submission" date="2019-10" db="EMBL/GenBank/DDBJ databases">
        <title>Comparative genomics of sulfur disproportionating microorganisms.</title>
        <authorList>
            <person name="Ward L.M."/>
            <person name="Bertran E."/>
            <person name="Johnston D."/>
        </authorList>
    </citation>
    <scope>NUCLEOTIDE SEQUENCE [LARGE SCALE GENOMIC DNA]</scope>
    <source>
        <strain evidence="10 11">DSM 14055</strain>
    </source>
</reference>
<keyword evidence="11" id="KW-1185">Reference proteome</keyword>
<evidence type="ECO:0000313" key="11">
    <source>
        <dbReference type="Proteomes" id="UP000441717"/>
    </source>
</evidence>
<evidence type="ECO:0000256" key="2">
    <source>
        <dbReference type="ARBA" id="ARBA00005051"/>
    </source>
</evidence>
<keyword evidence="5" id="KW-0547">Nucleotide-binding</keyword>
<evidence type="ECO:0000313" key="10">
    <source>
        <dbReference type="EMBL" id="MQL53287.1"/>
    </source>
</evidence>
<dbReference type="Proteomes" id="UP000441717">
    <property type="component" value="Unassembled WGS sequence"/>
</dbReference>
<dbReference type="GO" id="GO:0005524">
    <property type="term" value="F:ATP binding"/>
    <property type="evidence" value="ECO:0007669"/>
    <property type="project" value="UniProtKB-KW"/>
</dbReference>
<dbReference type="Gene3D" id="3.30.70.560">
    <property type="entry name" value="7,8-Dihydro-6-hydroxymethylpterin-pyrophosphokinase HPPK"/>
    <property type="match status" value="1"/>
</dbReference>
<keyword evidence="8" id="KW-0289">Folate biosynthesis</keyword>
<comment type="catalytic activity">
    <reaction evidence="1">
        <text>6-hydroxymethyl-7,8-dihydropterin + ATP = (7,8-dihydropterin-6-yl)methyl diphosphate + AMP + H(+)</text>
        <dbReference type="Rhea" id="RHEA:11412"/>
        <dbReference type="ChEBI" id="CHEBI:15378"/>
        <dbReference type="ChEBI" id="CHEBI:30616"/>
        <dbReference type="ChEBI" id="CHEBI:44841"/>
        <dbReference type="ChEBI" id="CHEBI:72950"/>
        <dbReference type="ChEBI" id="CHEBI:456215"/>
        <dbReference type="EC" id="2.7.6.3"/>
    </reaction>
</comment>
<evidence type="ECO:0000256" key="3">
    <source>
        <dbReference type="ARBA" id="ARBA00013253"/>
    </source>
</evidence>
<dbReference type="GO" id="GO:0046654">
    <property type="term" value="P:tetrahydrofolate biosynthetic process"/>
    <property type="evidence" value="ECO:0007669"/>
    <property type="project" value="UniProtKB-UniPathway"/>
</dbReference>
<dbReference type="RefSeq" id="WP_152947764.1">
    <property type="nucleotide sequence ID" value="NZ_WHYR01000044.1"/>
</dbReference>
<evidence type="ECO:0000259" key="9">
    <source>
        <dbReference type="PROSITE" id="PS00794"/>
    </source>
</evidence>
<gene>
    <name evidence="10" type="primary">folK</name>
    <name evidence="10" type="ORF">GFC01_13685</name>
</gene>
<evidence type="ECO:0000256" key="5">
    <source>
        <dbReference type="ARBA" id="ARBA00022741"/>
    </source>
</evidence>
<feature type="domain" description="7,8-dihydro-6-hydroxymethylpterin-pyrophosphokinase" evidence="9">
    <location>
        <begin position="89"/>
        <end position="100"/>
    </location>
</feature>
<dbReference type="InterPro" id="IPR000550">
    <property type="entry name" value="Hppk"/>
</dbReference>
<evidence type="ECO:0000256" key="1">
    <source>
        <dbReference type="ARBA" id="ARBA00000198"/>
    </source>
</evidence>
<dbReference type="NCBIfam" id="TIGR01498">
    <property type="entry name" value="folK"/>
    <property type="match status" value="1"/>
</dbReference>
<dbReference type="SUPFAM" id="SSF55083">
    <property type="entry name" value="6-hydroxymethyl-7,8-dihydropterin pyrophosphokinase, HPPK"/>
    <property type="match status" value="1"/>
</dbReference>
<dbReference type="EC" id="2.7.6.3" evidence="3"/>
<comment type="caution">
    <text evidence="10">The sequence shown here is derived from an EMBL/GenBank/DDBJ whole genome shotgun (WGS) entry which is preliminary data.</text>
</comment>
<dbReference type="Pfam" id="PF01288">
    <property type="entry name" value="HPPK"/>
    <property type="match status" value="1"/>
</dbReference>
<comment type="pathway">
    <text evidence="2">Cofactor biosynthesis; tetrahydrofolate biosynthesis; 2-amino-4-hydroxy-6-hydroxymethyl-7,8-dihydropteridine diphosphate from 7,8-dihydroneopterin triphosphate: step 4/4.</text>
</comment>
<protein>
    <recommendedName>
        <fullName evidence="3">2-amino-4-hydroxy-6-hydroxymethyldihydropteridine diphosphokinase</fullName>
        <ecNumber evidence="3">2.7.6.3</ecNumber>
    </recommendedName>
</protein>
<dbReference type="OrthoDB" id="9808041at2"/>
<name>A0A6N7IV17_9FIRM</name>
<keyword evidence="4 10" id="KW-0808">Transferase</keyword>
<dbReference type="AlphaFoldDB" id="A0A6N7IV17"/>
<evidence type="ECO:0000256" key="4">
    <source>
        <dbReference type="ARBA" id="ARBA00022679"/>
    </source>
</evidence>
<dbReference type="GO" id="GO:0016301">
    <property type="term" value="F:kinase activity"/>
    <property type="evidence" value="ECO:0007669"/>
    <property type="project" value="UniProtKB-KW"/>
</dbReference>
<evidence type="ECO:0000256" key="8">
    <source>
        <dbReference type="ARBA" id="ARBA00022909"/>
    </source>
</evidence>
<keyword evidence="6 10" id="KW-0418">Kinase</keyword>
<dbReference type="GO" id="GO:0046656">
    <property type="term" value="P:folic acid biosynthetic process"/>
    <property type="evidence" value="ECO:0007669"/>
    <property type="project" value="UniProtKB-KW"/>
</dbReference>
<organism evidence="10 11">
    <name type="scientific">Desulfofundulus thermobenzoicus</name>
    <dbReference type="NCBI Taxonomy" id="29376"/>
    <lineage>
        <taxon>Bacteria</taxon>
        <taxon>Bacillati</taxon>
        <taxon>Bacillota</taxon>
        <taxon>Clostridia</taxon>
        <taxon>Eubacteriales</taxon>
        <taxon>Peptococcaceae</taxon>
        <taxon>Desulfofundulus</taxon>
    </lineage>
</organism>
<sequence length="164" mass="17995">MEVIAYTGLGSNMGDKRGNIKAALELLGRVPGVKLLRVAPFYRTAPVGYTEQDWFVNTVAEVETTLSPAELLAACLDIENRLGRVRDIRWGPRVIDLDLLLYNGQVIDEPDLVVPHPRMHERAFVLVPLADLAPELVIPGRGKVSELLAAVGREGVEEIVGTPY</sequence>
<proteinExistence type="predicted"/>
<dbReference type="InterPro" id="IPR035907">
    <property type="entry name" value="Hppk_sf"/>
</dbReference>
<dbReference type="PROSITE" id="PS00794">
    <property type="entry name" value="HPPK"/>
    <property type="match status" value="1"/>
</dbReference>
<evidence type="ECO:0000256" key="7">
    <source>
        <dbReference type="ARBA" id="ARBA00022840"/>
    </source>
</evidence>